<sequence>MAVIQADGVEQQKLLGEQSAADESEEDKHSSMLRRPRPLFRLASPRLRGAFGERHSDSTNASHVIVGYLSATVLARFVCMSISSALGLRLSLHQPPDQDQVA</sequence>
<proteinExistence type="predicted"/>
<reference evidence="3" key="1">
    <citation type="journal article" date="2007" name="Plant Cell">
        <title>Dothideomycete-plant interactions illuminated by genome sequencing and EST analysis of the wheat pathogen Stagonospora nodorum.</title>
        <authorList>
            <person name="Hane J.K."/>
            <person name="Lowe R.G."/>
            <person name="Solomon P.S."/>
            <person name="Tan K.C."/>
            <person name="Schoch C.L."/>
            <person name="Spatafora J.W."/>
            <person name="Crous P.W."/>
            <person name="Kodira C."/>
            <person name="Birren B.W."/>
            <person name="Galagan J.E."/>
            <person name="Torriani S.F."/>
            <person name="McDonald B.A."/>
            <person name="Oliver R.P."/>
        </authorList>
    </citation>
    <scope>NUCLEOTIDE SEQUENCE [LARGE SCALE GENOMIC DNA]</scope>
    <source>
        <strain evidence="3">SN15 / ATCC MYA-4574 / FGSC 10173</strain>
    </source>
</reference>
<dbReference type="EMBL" id="CH445355">
    <property type="protein sequence ID" value="EAT78215.1"/>
    <property type="molecule type" value="Genomic_DNA"/>
</dbReference>
<feature type="region of interest" description="Disordered" evidence="1">
    <location>
        <begin position="1"/>
        <end position="36"/>
    </location>
</feature>
<dbReference type="InParanoid" id="Q0U1F4"/>
<accession>Q0U1F4</accession>
<dbReference type="Proteomes" id="UP000001055">
    <property type="component" value="Unassembled WGS sequence"/>
</dbReference>
<name>Q0U1F4_PHANO</name>
<evidence type="ECO:0000313" key="3">
    <source>
        <dbReference type="Proteomes" id="UP000001055"/>
    </source>
</evidence>
<dbReference type="KEGG" id="pno:SNOG_14344"/>
<dbReference type="GeneID" id="5981459"/>
<evidence type="ECO:0000256" key="1">
    <source>
        <dbReference type="SAM" id="MobiDB-lite"/>
    </source>
</evidence>
<protein>
    <submittedName>
        <fullName evidence="2">Uncharacterized protein</fullName>
    </submittedName>
</protein>
<dbReference type="AlphaFoldDB" id="Q0U1F4"/>
<dbReference type="RefSeq" id="XP_001804535.1">
    <property type="nucleotide sequence ID" value="XM_001804483.1"/>
</dbReference>
<gene>
    <name evidence="2" type="ORF">SNOG_14344</name>
</gene>
<organism evidence="2 3">
    <name type="scientific">Phaeosphaeria nodorum (strain SN15 / ATCC MYA-4574 / FGSC 10173)</name>
    <name type="common">Glume blotch fungus</name>
    <name type="synonym">Parastagonospora nodorum</name>
    <dbReference type="NCBI Taxonomy" id="321614"/>
    <lineage>
        <taxon>Eukaryota</taxon>
        <taxon>Fungi</taxon>
        <taxon>Dikarya</taxon>
        <taxon>Ascomycota</taxon>
        <taxon>Pezizomycotina</taxon>
        <taxon>Dothideomycetes</taxon>
        <taxon>Pleosporomycetidae</taxon>
        <taxon>Pleosporales</taxon>
        <taxon>Pleosporineae</taxon>
        <taxon>Phaeosphaeriaceae</taxon>
        <taxon>Parastagonospora</taxon>
    </lineage>
</organism>
<evidence type="ECO:0000313" key="2">
    <source>
        <dbReference type="EMBL" id="EAT78215.1"/>
    </source>
</evidence>